<feature type="transmembrane region" description="Helical" evidence="1">
    <location>
        <begin position="353"/>
        <end position="370"/>
    </location>
</feature>
<evidence type="ECO:0000313" key="2">
    <source>
        <dbReference type="EMBL" id="RAU16989.1"/>
    </source>
</evidence>
<sequence length="418" mass="44004">MSVIAHNIADSFGIVTFSPSKTGALVKVPYFLTPQLFKDFSLSTLTSGFVAILVGYTSSAVIIFQAAASAGASTAEVTSWFFALGIGMGISTLGLTLYYRTPILTAWSTPGAALLVTSLNGVSLPEAIAAFMFSAILITLAGITGWFAKIMQYLPIPLANAMLAGVLFQFGLSIFESAQSELALVMLMLALYLVGKRYAPRYAILLVLAGGVIMAWAQGLMTINQLEWQIAQPVFTMPSFSLSALISVGIPLFIVTMASQNMPGIATIRAAGYEPPLSPLITWTGLTTLVLAPFGAYALNLAAITAAICMSEDAHPDKKRRYTAAVAAGFFYLLTGLLAGSVALLLASFPKELVLALAGLALLSTIGNSLSTALQDQSHREAALITFLVTASGMTLFSVGSAFWGLIAGYVAWRAFKA</sequence>
<dbReference type="NCBIfam" id="TIGR00843">
    <property type="entry name" value="benE"/>
    <property type="match status" value="1"/>
</dbReference>
<feature type="transmembrane region" description="Helical" evidence="1">
    <location>
        <begin position="178"/>
        <end position="195"/>
    </location>
</feature>
<dbReference type="AlphaFoldDB" id="A0A364NIN5"/>
<dbReference type="InterPro" id="IPR004711">
    <property type="entry name" value="Benzoate_Transporter"/>
</dbReference>
<dbReference type="Proteomes" id="UP000250744">
    <property type="component" value="Unassembled WGS sequence"/>
</dbReference>
<feature type="transmembrane region" description="Helical" evidence="1">
    <location>
        <begin position="127"/>
        <end position="147"/>
    </location>
</feature>
<dbReference type="Pfam" id="PF03594">
    <property type="entry name" value="BenE"/>
    <property type="match status" value="1"/>
</dbReference>
<dbReference type="EMBL" id="QKRX01000014">
    <property type="protein sequence ID" value="RAU16989.1"/>
    <property type="molecule type" value="Genomic_DNA"/>
</dbReference>
<comment type="caution">
    <text evidence="2">The sequence shown here is derived from an EMBL/GenBank/DDBJ whole genome shotgun (WGS) entry which is preliminary data.</text>
</comment>
<dbReference type="PANTHER" id="PTHR30199">
    <property type="entry name" value="MFS FAMILY TRANSPORTER, PREDICTED SUBSTRATE BENZOATE"/>
    <property type="match status" value="1"/>
</dbReference>
<keyword evidence="1" id="KW-1133">Transmembrane helix</keyword>
<feature type="transmembrane region" description="Helical" evidence="1">
    <location>
        <begin position="202"/>
        <end position="220"/>
    </location>
</feature>
<dbReference type="PANTHER" id="PTHR30199:SF0">
    <property type="entry name" value="INNER MEMBRANE PROTEIN YDCO"/>
    <property type="match status" value="1"/>
</dbReference>
<feature type="transmembrane region" description="Helical" evidence="1">
    <location>
        <begin position="240"/>
        <end position="259"/>
    </location>
</feature>
<keyword evidence="3" id="KW-1185">Reference proteome</keyword>
<dbReference type="GO" id="GO:0005886">
    <property type="term" value="C:plasma membrane"/>
    <property type="evidence" value="ECO:0007669"/>
    <property type="project" value="TreeGrafter"/>
</dbReference>
<feature type="transmembrane region" description="Helical" evidence="1">
    <location>
        <begin position="382"/>
        <end position="413"/>
    </location>
</feature>
<reference evidence="2 3" key="1">
    <citation type="submission" date="2018-06" db="EMBL/GenBank/DDBJ databases">
        <title>Nitrincola tibetense sp. nov., isolated from Lake XuguoCo on Tibetan Plateau.</title>
        <authorList>
            <person name="Xing P."/>
        </authorList>
    </citation>
    <scope>NUCLEOTIDE SEQUENCE [LARGE SCALE GENOMIC DNA]</scope>
    <source>
        <strain evidence="3">xg18</strain>
    </source>
</reference>
<organism evidence="2 3">
    <name type="scientific">Nitrincola tibetensis</name>
    <dbReference type="NCBI Taxonomy" id="2219697"/>
    <lineage>
        <taxon>Bacteria</taxon>
        <taxon>Pseudomonadati</taxon>
        <taxon>Pseudomonadota</taxon>
        <taxon>Gammaproteobacteria</taxon>
        <taxon>Oceanospirillales</taxon>
        <taxon>Oceanospirillaceae</taxon>
        <taxon>Nitrincola</taxon>
    </lineage>
</organism>
<keyword evidence="1" id="KW-0472">Membrane</keyword>
<keyword evidence="1" id="KW-0812">Transmembrane</keyword>
<feature type="transmembrane region" description="Helical" evidence="1">
    <location>
        <begin position="280"/>
        <end position="304"/>
    </location>
</feature>
<name>A0A364NIN5_9GAMM</name>
<feature type="transmembrane region" description="Helical" evidence="1">
    <location>
        <begin position="45"/>
        <end position="68"/>
    </location>
</feature>
<protein>
    <recommendedName>
        <fullName evidence="4">Benzoate transporter</fullName>
    </recommendedName>
</protein>
<accession>A0A364NIN5</accession>
<gene>
    <name evidence="2" type="ORF">DN062_15350</name>
</gene>
<evidence type="ECO:0000256" key="1">
    <source>
        <dbReference type="SAM" id="Phobius"/>
    </source>
</evidence>
<feature type="transmembrane region" description="Helical" evidence="1">
    <location>
        <begin position="324"/>
        <end position="346"/>
    </location>
</feature>
<proteinExistence type="predicted"/>
<evidence type="ECO:0008006" key="4">
    <source>
        <dbReference type="Google" id="ProtNLM"/>
    </source>
</evidence>
<feature type="transmembrane region" description="Helical" evidence="1">
    <location>
        <begin position="80"/>
        <end position="99"/>
    </location>
</feature>
<dbReference type="OrthoDB" id="9792424at2"/>
<evidence type="ECO:0000313" key="3">
    <source>
        <dbReference type="Proteomes" id="UP000250744"/>
    </source>
</evidence>
<feature type="transmembrane region" description="Helical" evidence="1">
    <location>
        <begin position="154"/>
        <end position="172"/>
    </location>
</feature>
<dbReference type="GO" id="GO:0042925">
    <property type="term" value="F:benzoate transmembrane transporter activity"/>
    <property type="evidence" value="ECO:0007669"/>
    <property type="project" value="InterPro"/>
</dbReference>